<dbReference type="Proteomes" id="UP000295096">
    <property type="component" value="Unassembled WGS sequence"/>
</dbReference>
<dbReference type="EMBL" id="SMSJ01000006">
    <property type="protein sequence ID" value="TDH63282.1"/>
    <property type="molecule type" value="Genomic_DNA"/>
</dbReference>
<evidence type="ECO:0000313" key="2">
    <source>
        <dbReference type="Proteomes" id="UP000295096"/>
    </source>
</evidence>
<sequence length="350" mass="35457">MTEIVLHATAAGSTLDASAHMTPVVLRGSTGDDRLVGGAVADRIAGNFGHNEVFAGAGNDQIHAILSPLAYDQIDGGSGTDSVYITLNGDQYTPSVRLALSALKTFVTSTVVEDPAAHFTNATLHLDLVGVERAFIRLDGVVTNLASFSLPEATHADPPASDVTVHATDALYDFAGTVSGLGATAPVSVDLGTGTGRVVTISDVAGGFSFGHGMMATGPDGSDLYAGAGTAINPTAGLAGLVAHSNGMLVGVFLDGHEHDAGHIAPATLDFTSLGEVFGSLAPAIDQPFFIGDGLDATGHVQAFLAPDAARTLVLGVVDGTGFHDAPGAYDDNTGFVTAHVVVQDKVWAD</sequence>
<gene>
    <name evidence="1" type="ORF">E2C06_07895</name>
</gene>
<dbReference type="RefSeq" id="WP_133288043.1">
    <property type="nucleotide sequence ID" value="NZ_SMSJ01000006.1"/>
</dbReference>
<dbReference type="InterPro" id="IPR011049">
    <property type="entry name" value="Serralysin-like_metalloprot_C"/>
</dbReference>
<organism evidence="1 2">
    <name type="scientific">Dankookia rubra</name>
    <dbReference type="NCBI Taxonomy" id="1442381"/>
    <lineage>
        <taxon>Bacteria</taxon>
        <taxon>Pseudomonadati</taxon>
        <taxon>Pseudomonadota</taxon>
        <taxon>Alphaproteobacteria</taxon>
        <taxon>Acetobacterales</taxon>
        <taxon>Roseomonadaceae</taxon>
        <taxon>Dankookia</taxon>
    </lineage>
</organism>
<dbReference type="SUPFAM" id="SSF51120">
    <property type="entry name" value="beta-Roll"/>
    <property type="match status" value="1"/>
</dbReference>
<keyword evidence="2" id="KW-1185">Reference proteome</keyword>
<dbReference type="Pfam" id="PF00353">
    <property type="entry name" value="HemolysinCabind"/>
    <property type="match status" value="1"/>
</dbReference>
<dbReference type="AlphaFoldDB" id="A0A4R5QIQ4"/>
<protein>
    <submittedName>
        <fullName evidence="1">Uncharacterized protein</fullName>
    </submittedName>
</protein>
<dbReference type="GO" id="GO:0005509">
    <property type="term" value="F:calcium ion binding"/>
    <property type="evidence" value="ECO:0007669"/>
    <property type="project" value="InterPro"/>
</dbReference>
<reference evidence="1 2" key="1">
    <citation type="journal article" date="2016" name="J. Microbiol.">
        <title>Dankookia rubra gen. nov., sp. nov., an alphaproteobacterium isolated from sediment of a shallow stream.</title>
        <authorList>
            <person name="Kim W.H."/>
            <person name="Kim D.H."/>
            <person name="Kang K."/>
            <person name="Ahn T.Y."/>
        </authorList>
    </citation>
    <scope>NUCLEOTIDE SEQUENCE [LARGE SCALE GENOMIC DNA]</scope>
    <source>
        <strain evidence="1 2">JCM30602</strain>
    </source>
</reference>
<accession>A0A4R5QIQ4</accession>
<proteinExistence type="predicted"/>
<comment type="caution">
    <text evidence="1">The sequence shown here is derived from an EMBL/GenBank/DDBJ whole genome shotgun (WGS) entry which is preliminary data.</text>
</comment>
<dbReference type="InterPro" id="IPR001343">
    <property type="entry name" value="Hemolysn_Ca-bd"/>
</dbReference>
<dbReference type="OrthoDB" id="7329412at2"/>
<name>A0A4R5QIQ4_9PROT</name>
<evidence type="ECO:0000313" key="1">
    <source>
        <dbReference type="EMBL" id="TDH63282.1"/>
    </source>
</evidence>
<dbReference type="PRINTS" id="PR00313">
    <property type="entry name" value="CABNDNGRPT"/>
</dbReference>
<dbReference type="Gene3D" id="2.150.10.10">
    <property type="entry name" value="Serralysin-like metalloprotease, C-terminal"/>
    <property type="match status" value="1"/>
</dbReference>